<accession>A0A226EMG9</accession>
<evidence type="ECO:0000313" key="1">
    <source>
        <dbReference type="EMBL" id="OXA58832.1"/>
    </source>
</evidence>
<comment type="caution">
    <text evidence="1">The sequence shown here is derived from an EMBL/GenBank/DDBJ whole genome shotgun (WGS) entry which is preliminary data.</text>
</comment>
<proteinExistence type="predicted"/>
<name>A0A226EMG9_FOLCA</name>
<protein>
    <submittedName>
        <fullName evidence="1">Uncharacterized protein</fullName>
    </submittedName>
</protein>
<dbReference type="EMBL" id="LNIX01000003">
    <property type="protein sequence ID" value="OXA58832.1"/>
    <property type="molecule type" value="Genomic_DNA"/>
</dbReference>
<gene>
    <name evidence="1" type="ORF">Fcan01_06936</name>
</gene>
<reference evidence="1 2" key="1">
    <citation type="submission" date="2015-12" db="EMBL/GenBank/DDBJ databases">
        <title>The genome of Folsomia candida.</title>
        <authorList>
            <person name="Faddeeva A."/>
            <person name="Derks M.F."/>
            <person name="Anvar Y."/>
            <person name="Smit S."/>
            <person name="Van Straalen N."/>
            <person name="Roelofs D."/>
        </authorList>
    </citation>
    <scope>NUCLEOTIDE SEQUENCE [LARGE SCALE GENOMIC DNA]</scope>
    <source>
        <strain evidence="1 2">VU population</strain>
        <tissue evidence="1">Whole body</tissue>
    </source>
</reference>
<sequence>MRKSNKAIPLELSQAQIYIQEKFPNLIGKLNNQFRNEMKDSSAQSTSDESHILYFTAFINHFIEVAPNVYVSTTDWALAFIQEDLGSITRQLCKVVHAENLELRDNLIKKVAVWMDAKTRKDPWSWSSSAEFQETLQMPTSAQAHVINAALASFDQPSYRPIPGDNPHLFQALVDDITYSLNVDELFSTLNNQILDVEDNWNTVFKQFISFLAAQGTQMNPAHAVRALTRCTIPFNNDIFFDAVQFSNNRVTDSSAAAIKGFKEVAKKLCKQYIRRDFLQARKLFRTVEDICPVKRLAIYRAVKFLISVRKGDITGSTWDFNSENQEHNVYPTLEEKRQIDQGLEEIASSIFIDARIKIGDDIDSWSPPNHHQVQICCTDSQPIMGNAVSQSTPLGAAATNVYDFPSSLQQPPIPENEIQNWLQNEVFSACSNFQEESGLINNILLTSPQISTTTKTCPSLDDLSPSLPTNQVSLVVNFDKVSNDNYQESQKSGDINVSSLNENLQEFFPTPHSTSSVGVGEQITIGEHTYPTAIWNQAQREFDNNGTLKAGKYLFHELFTQEQKETMTWSGRHGTQKYPQTTVIAIIDALKHFENMSGKPERTPERYIVTKVFVETGSQIRNPKKTSSKP</sequence>
<organism evidence="1 2">
    <name type="scientific">Folsomia candida</name>
    <name type="common">Springtail</name>
    <dbReference type="NCBI Taxonomy" id="158441"/>
    <lineage>
        <taxon>Eukaryota</taxon>
        <taxon>Metazoa</taxon>
        <taxon>Ecdysozoa</taxon>
        <taxon>Arthropoda</taxon>
        <taxon>Hexapoda</taxon>
        <taxon>Collembola</taxon>
        <taxon>Entomobryomorpha</taxon>
        <taxon>Isotomoidea</taxon>
        <taxon>Isotomidae</taxon>
        <taxon>Proisotominae</taxon>
        <taxon>Folsomia</taxon>
    </lineage>
</organism>
<keyword evidence="2" id="KW-1185">Reference proteome</keyword>
<evidence type="ECO:0000313" key="2">
    <source>
        <dbReference type="Proteomes" id="UP000198287"/>
    </source>
</evidence>
<dbReference type="Proteomes" id="UP000198287">
    <property type="component" value="Unassembled WGS sequence"/>
</dbReference>
<dbReference type="AlphaFoldDB" id="A0A226EMG9"/>